<dbReference type="UniPathway" id="UPA00051">
    <property type="reaction ID" value="UER00449"/>
</dbReference>
<sequence>MTDALSPTGVAPAVSPFRPDTLAVRAGLHRTPFDEMSEALFLTQGYVYPNAANAEAAFAGEIDRYQYSRYGNPTVTTFEERLAAIEGAEACFATATGMAAVFVSLASILKQGSRLVAARALFGSSIAVFDDYFAQWGIVVDYVDAHDNADWERALATPADAIYIESPTNPMQDVVDIPFVAALSKKAGALFIVDNVFATPLGQKPLELGADAVVYSATKHIDGQGRVLGGAILGSAEYVNGPVRTMVRTMGATMSPFTAWVLAKSLETLSLRVRAMAASAADLAAWFEAHPKVALARYPLLPSHPQYERAKAQMTLGGTLVTIDIALPEGTDPHGDEAKAAAFRFMDALQVVDISNNLGDAKSIVTHPATTTHRKLGAKGRAAVGMSAATVRISIGLEDVEDLREDFARALDAV</sequence>
<dbReference type="HAMAP" id="MF_02056">
    <property type="entry name" value="MetZ"/>
    <property type="match status" value="1"/>
</dbReference>
<dbReference type="GO" id="GO:0016765">
    <property type="term" value="F:transferase activity, transferring alkyl or aryl (other than methyl) groups"/>
    <property type="evidence" value="ECO:0007669"/>
    <property type="project" value="UniProtKB-UniRule"/>
</dbReference>
<dbReference type="InterPro" id="IPR015421">
    <property type="entry name" value="PyrdxlP-dep_Trfase_major"/>
</dbReference>
<gene>
    <name evidence="5" type="primary">metZ</name>
    <name evidence="8" type="ORF">BKA03_000272</name>
</gene>
<organism evidence="8 9">
    <name type="scientific">Demequina lutea</name>
    <dbReference type="NCBI Taxonomy" id="431489"/>
    <lineage>
        <taxon>Bacteria</taxon>
        <taxon>Bacillati</taxon>
        <taxon>Actinomycetota</taxon>
        <taxon>Actinomycetes</taxon>
        <taxon>Micrococcales</taxon>
        <taxon>Demequinaceae</taxon>
        <taxon>Demequina</taxon>
    </lineage>
</organism>
<dbReference type="EC" id="2.5.1.-" evidence="5"/>
<protein>
    <recommendedName>
        <fullName evidence="5">O-succinylhomoserine sulfhydrylase</fullName>
        <shortName evidence="5">OSH sulfhydrylase</shortName>
        <shortName evidence="5">OSHS sulfhydrylase</shortName>
        <ecNumber evidence="5">2.5.1.-</ecNumber>
    </recommendedName>
</protein>
<dbReference type="FunFam" id="3.40.640.10:FF:000046">
    <property type="entry name" value="Cystathionine gamma-lyase"/>
    <property type="match status" value="1"/>
</dbReference>
<keyword evidence="9" id="KW-1185">Reference proteome</keyword>
<dbReference type="GO" id="GO:0071266">
    <property type="term" value="P:'de novo' L-methionine biosynthetic process"/>
    <property type="evidence" value="ECO:0007669"/>
    <property type="project" value="UniProtKB-UniRule"/>
</dbReference>
<dbReference type="AlphaFoldDB" id="A0A7Z0CIN8"/>
<dbReference type="PIRSF" id="PIRSF001434">
    <property type="entry name" value="CGS"/>
    <property type="match status" value="1"/>
</dbReference>
<name>A0A7Z0CIN8_9MICO</name>
<evidence type="ECO:0000256" key="1">
    <source>
        <dbReference type="ARBA" id="ARBA00001933"/>
    </source>
</evidence>
<evidence type="ECO:0000313" key="9">
    <source>
        <dbReference type="Proteomes" id="UP000547973"/>
    </source>
</evidence>
<evidence type="ECO:0000256" key="3">
    <source>
        <dbReference type="ARBA" id="ARBA00048780"/>
    </source>
</evidence>
<comment type="catalytic activity">
    <reaction evidence="3">
        <text>L-homocysteine + H2O = 2-oxobutanoate + hydrogen sulfide + NH4(+) + H(+)</text>
        <dbReference type="Rhea" id="RHEA:14501"/>
        <dbReference type="ChEBI" id="CHEBI:15377"/>
        <dbReference type="ChEBI" id="CHEBI:15378"/>
        <dbReference type="ChEBI" id="CHEBI:16763"/>
        <dbReference type="ChEBI" id="CHEBI:28938"/>
        <dbReference type="ChEBI" id="CHEBI:29919"/>
        <dbReference type="ChEBI" id="CHEBI:58199"/>
        <dbReference type="EC" id="4.4.1.2"/>
    </reaction>
    <physiologicalReaction direction="left-to-right" evidence="3">
        <dbReference type="Rhea" id="RHEA:14502"/>
    </physiologicalReaction>
</comment>
<dbReference type="OrthoDB" id="9780685at2"/>
<accession>A0A7Z0CIN8</accession>
<comment type="caution">
    <text evidence="8">The sequence shown here is derived from an EMBL/GenBank/DDBJ whole genome shotgun (WGS) entry which is preliminary data.</text>
</comment>
<comment type="similarity">
    <text evidence="5">Belongs to the trans-sulfuration enzymes family. MetZ subfamily.</text>
</comment>
<evidence type="ECO:0000313" key="8">
    <source>
        <dbReference type="EMBL" id="NYI40153.1"/>
    </source>
</evidence>
<evidence type="ECO:0000256" key="7">
    <source>
        <dbReference type="RuleBase" id="RU362118"/>
    </source>
</evidence>
<dbReference type="SUPFAM" id="SSF53383">
    <property type="entry name" value="PLP-dependent transferases"/>
    <property type="match status" value="1"/>
</dbReference>
<dbReference type="Gene3D" id="3.90.1150.10">
    <property type="entry name" value="Aspartate Aminotransferase, domain 1"/>
    <property type="match status" value="1"/>
</dbReference>
<dbReference type="Gene3D" id="3.40.640.10">
    <property type="entry name" value="Type I PLP-dependent aspartate aminotransferase-like (Major domain)"/>
    <property type="match status" value="1"/>
</dbReference>
<reference evidence="8 9" key="1">
    <citation type="submission" date="2020-07" db="EMBL/GenBank/DDBJ databases">
        <title>Sequencing the genomes of 1000 actinobacteria strains.</title>
        <authorList>
            <person name="Klenk H.-P."/>
        </authorList>
    </citation>
    <scope>NUCLEOTIDE SEQUENCE [LARGE SCALE GENOMIC DNA]</scope>
    <source>
        <strain evidence="8 9">DSM 19970</strain>
    </source>
</reference>
<dbReference type="GO" id="GO:0030170">
    <property type="term" value="F:pyridoxal phosphate binding"/>
    <property type="evidence" value="ECO:0007669"/>
    <property type="project" value="UniProtKB-UniRule"/>
</dbReference>
<dbReference type="EMBL" id="JACBZO010000001">
    <property type="protein sequence ID" value="NYI40153.1"/>
    <property type="molecule type" value="Genomic_DNA"/>
</dbReference>
<dbReference type="Pfam" id="PF01053">
    <property type="entry name" value="Cys_Met_Meta_PP"/>
    <property type="match status" value="1"/>
</dbReference>
<dbReference type="RefSeq" id="WP_062074944.1">
    <property type="nucleotide sequence ID" value="NZ_BBRC01000004.1"/>
</dbReference>
<dbReference type="PANTHER" id="PTHR11808">
    <property type="entry name" value="TRANS-SULFURATION ENZYME FAMILY MEMBER"/>
    <property type="match status" value="1"/>
</dbReference>
<comment type="catalytic activity">
    <reaction evidence="5">
        <text>O-succinyl-L-homoserine + hydrogen sulfide = L-homocysteine + succinate</text>
        <dbReference type="Rhea" id="RHEA:27826"/>
        <dbReference type="ChEBI" id="CHEBI:29919"/>
        <dbReference type="ChEBI" id="CHEBI:30031"/>
        <dbReference type="ChEBI" id="CHEBI:57661"/>
        <dbReference type="ChEBI" id="CHEBI:58199"/>
    </reaction>
</comment>
<keyword evidence="5" id="KW-0486">Methionine biosynthesis</keyword>
<evidence type="ECO:0000256" key="2">
    <source>
        <dbReference type="ARBA" id="ARBA00022898"/>
    </source>
</evidence>
<feature type="modified residue" description="N6-(pyridoxal phosphate)lysine" evidence="5 6">
    <location>
        <position position="219"/>
    </location>
</feature>
<comment type="catalytic activity">
    <reaction evidence="4">
        <text>L-methionine + H2O = methanethiol + 2-oxobutanoate + NH4(+)</text>
        <dbReference type="Rhea" id="RHEA:23800"/>
        <dbReference type="ChEBI" id="CHEBI:15377"/>
        <dbReference type="ChEBI" id="CHEBI:16007"/>
        <dbReference type="ChEBI" id="CHEBI:16763"/>
        <dbReference type="ChEBI" id="CHEBI:28938"/>
        <dbReference type="ChEBI" id="CHEBI:57844"/>
        <dbReference type="EC" id="4.4.1.11"/>
    </reaction>
    <physiologicalReaction direction="left-to-right" evidence="4">
        <dbReference type="Rhea" id="RHEA:23801"/>
    </physiologicalReaction>
</comment>
<comment type="pathway">
    <text evidence="5">Amino-acid biosynthesis; L-methionine biosynthesis via de novo pathway; L-homocysteine from O-succinyl-L-homoserine: step 1/1.</text>
</comment>
<dbReference type="InterPro" id="IPR015424">
    <property type="entry name" value="PyrdxlP-dep_Trfase"/>
</dbReference>
<dbReference type="GO" id="GO:0047982">
    <property type="term" value="F:homocysteine desulfhydrase activity"/>
    <property type="evidence" value="ECO:0007669"/>
    <property type="project" value="UniProtKB-EC"/>
</dbReference>
<evidence type="ECO:0000256" key="5">
    <source>
        <dbReference type="HAMAP-Rule" id="MF_02056"/>
    </source>
</evidence>
<dbReference type="PANTHER" id="PTHR11808:SF80">
    <property type="entry name" value="CYSTATHIONINE GAMMA-LYASE"/>
    <property type="match status" value="1"/>
</dbReference>
<comment type="function">
    <text evidence="5">Catalyzes the formation of L-homocysteine from O-succinyl-L-homoserine (OSHS) and hydrogen sulfide.</text>
</comment>
<keyword evidence="5 8" id="KW-0808">Transferase</keyword>
<dbReference type="GO" id="GO:0005737">
    <property type="term" value="C:cytoplasm"/>
    <property type="evidence" value="ECO:0007669"/>
    <property type="project" value="TreeGrafter"/>
</dbReference>
<evidence type="ECO:0000256" key="6">
    <source>
        <dbReference type="PIRSR" id="PIRSR001434-2"/>
    </source>
</evidence>
<comment type="subunit">
    <text evidence="5">Homotetramer.</text>
</comment>
<dbReference type="GO" id="GO:0019346">
    <property type="term" value="P:transsulfuration"/>
    <property type="evidence" value="ECO:0007669"/>
    <property type="project" value="InterPro"/>
</dbReference>
<dbReference type="InterPro" id="IPR015422">
    <property type="entry name" value="PyrdxlP-dep_Trfase_small"/>
</dbReference>
<dbReference type="NCBIfam" id="TIGR01325">
    <property type="entry name" value="O_suc_HS_sulf"/>
    <property type="match status" value="1"/>
</dbReference>
<dbReference type="Proteomes" id="UP000547973">
    <property type="component" value="Unassembled WGS sequence"/>
</dbReference>
<proteinExistence type="inferred from homology"/>
<dbReference type="GO" id="GO:0018826">
    <property type="term" value="F:methionine gamma-lyase activity"/>
    <property type="evidence" value="ECO:0007669"/>
    <property type="project" value="UniProtKB-EC"/>
</dbReference>
<dbReference type="GO" id="GO:0071268">
    <property type="term" value="P:homocysteine biosynthetic process"/>
    <property type="evidence" value="ECO:0007669"/>
    <property type="project" value="InterPro"/>
</dbReference>
<keyword evidence="2 5" id="KW-0663">Pyridoxal phosphate</keyword>
<dbReference type="InterPro" id="IPR006234">
    <property type="entry name" value="O-succ-hSer_sulfhydrylase"/>
</dbReference>
<comment type="cofactor">
    <cofactor evidence="1 5 7">
        <name>pyridoxal 5'-phosphate</name>
        <dbReference type="ChEBI" id="CHEBI:597326"/>
    </cofactor>
</comment>
<dbReference type="InterPro" id="IPR000277">
    <property type="entry name" value="Cys/Met-Metab_PyrdxlP-dep_enz"/>
</dbReference>
<evidence type="ECO:0000256" key="4">
    <source>
        <dbReference type="ARBA" id="ARBA00052699"/>
    </source>
</evidence>
<keyword evidence="5" id="KW-0028">Amino-acid biosynthesis</keyword>